<feature type="region of interest" description="Disordered" evidence="1">
    <location>
        <begin position="56"/>
        <end position="75"/>
    </location>
</feature>
<dbReference type="VEuPathDB" id="FungiDB:TEQG_00036"/>
<accession>F2PGG3</accession>
<evidence type="ECO:0000313" key="2">
    <source>
        <dbReference type="EMBL" id="EGE00981.1"/>
    </source>
</evidence>
<keyword evidence="3" id="KW-1185">Reference proteome</keyword>
<gene>
    <name evidence="2" type="ORF">TEQG_00036</name>
</gene>
<dbReference type="EMBL" id="DS995718">
    <property type="protein sequence ID" value="EGE00981.1"/>
    <property type="molecule type" value="Genomic_DNA"/>
</dbReference>
<evidence type="ECO:0000256" key="1">
    <source>
        <dbReference type="SAM" id="MobiDB-lite"/>
    </source>
</evidence>
<feature type="region of interest" description="Disordered" evidence="1">
    <location>
        <begin position="14"/>
        <end position="47"/>
    </location>
</feature>
<protein>
    <submittedName>
        <fullName evidence="2">Uncharacterized protein</fullName>
    </submittedName>
</protein>
<proteinExistence type="predicted"/>
<sequence length="114" mass="13075">MQQLPFFFFCKKVSQKRQRGRRNDETRKTLKGQTKGTKKRSNRPESVSIRVGRLGRRRGDIRQGGQSGAVKEAKTASESSWVPLLSVFHTKLETFAAAYRRVLQVQTYQEDQGS</sequence>
<evidence type="ECO:0000313" key="3">
    <source>
        <dbReference type="Proteomes" id="UP000009169"/>
    </source>
</evidence>
<dbReference type="HOGENOM" id="CLU_2122801_0_0_1"/>
<organism evidence="2 3">
    <name type="scientific">Trichophyton equinum (strain ATCC MYA-4606 / CBS 127.97)</name>
    <name type="common">Horse ringworm fungus</name>
    <dbReference type="NCBI Taxonomy" id="559882"/>
    <lineage>
        <taxon>Eukaryota</taxon>
        <taxon>Fungi</taxon>
        <taxon>Dikarya</taxon>
        <taxon>Ascomycota</taxon>
        <taxon>Pezizomycotina</taxon>
        <taxon>Eurotiomycetes</taxon>
        <taxon>Eurotiomycetidae</taxon>
        <taxon>Onygenales</taxon>
        <taxon>Arthrodermataceae</taxon>
        <taxon>Trichophyton</taxon>
    </lineage>
</organism>
<name>F2PGG3_TRIEC</name>
<dbReference type="Proteomes" id="UP000009169">
    <property type="component" value="Unassembled WGS sequence"/>
</dbReference>
<dbReference type="AlphaFoldDB" id="F2PGG3"/>
<reference evidence="3" key="1">
    <citation type="journal article" date="2012" name="MBio">
        <title>Comparative genome analysis of Trichophyton rubrum and related dermatophytes reveals candidate genes involved in infection.</title>
        <authorList>
            <person name="Martinez D.A."/>
            <person name="Oliver B.G."/>
            <person name="Graeser Y."/>
            <person name="Goldberg J.M."/>
            <person name="Li W."/>
            <person name="Martinez-Rossi N.M."/>
            <person name="Monod M."/>
            <person name="Shelest E."/>
            <person name="Barton R.C."/>
            <person name="Birch E."/>
            <person name="Brakhage A.A."/>
            <person name="Chen Z."/>
            <person name="Gurr S.J."/>
            <person name="Heiman D."/>
            <person name="Heitman J."/>
            <person name="Kosti I."/>
            <person name="Rossi A."/>
            <person name="Saif S."/>
            <person name="Samalova M."/>
            <person name="Saunders C.W."/>
            <person name="Shea T."/>
            <person name="Summerbell R.C."/>
            <person name="Xu J."/>
            <person name="Young S."/>
            <person name="Zeng Q."/>
            <person name="Birren B.W."/>
            <person name="Cuomo C.A."/>
            <person name="White T.C."/>
        </authorList>
    </citation>
    <scope>NUCLEOTIDE SEQUENCE [LARGE SCALE GENOMIC DNA]</scope>
    <source>
        <strain evidence="3">ATCC MYA-4606 / CBS 127.97</strain>
    </source>
</reference>